<dbReference type="Proteomes" id="UP001642540">
    <property type="component" value="Unassembled WGS sequence"/>
</dbReference>
<accession>A0ABP1Q431</accession>
<dbReference type="EMBL" id="CAXLJM020000022">
    <property type="protein sequence ID" value="CAL8088427.1"/>
    <property type="molecule type" value="Genomic_DNA"/>
</dbReference>
<keyword evidence="3" id="KW-0732">Signal</keyword>
<organism evidence="4 5">
    <name type="scientific">Orchesella dallaii</name>
    <dbReference type="NCBI Taxonomy" id="48710"/>
    <lineage>
        <taxon>Eukaryota</taxon>
        <taxon>Metazoa</taxon>
        <taxon>Ecdysozoa</taxon>
        <taxon>Arthropoda</taxon>
        <taxon>Hexapoda</taxon>
        <taxon>Collembola</taxon>
        <taxon>Entomobryomorpha</taxon>
        <taxon>Entomobryoidea</taxon>
        <taxon>Orchesellidae</taxon>
        <taxon>Orchesellinae</taxon>
        <taxon>Orchesella</taxon>
    </lineage>
</organism>
<comment type="caution">
    <text evidence="4">The sequence shown here is derived from an EMBL/GenBank/DDBJ whole genome shotgun (WGS) entry which is preliminary data.</text>
</comment>
<keyword evidence="5" id="KW-1185">Reference proteome</keyword>
<dbReference type="InterPro" id="IPR045219">
    <property type="entry name" value="PKAT"/>
</dbReference>
<feature type="chain" id="PRO_5045824139" description="Transmembrane protein" evidence="3">
    <location>
        <begin position="21"/>
        <end position="421"/>
    </location>
</feature>
<gene>
    <name evidence="4" type="ORF">ODALV1_LOCUS7053</name>
</gene>
<reference evidence="4 5" key="1">
    <citation type="submission" date="2024-08" db="EMBL/GenBank/DDBJ databases">
        <authorList>
            <person name="Cucini C."/>
            <person name="Frati F."/>
        </authorList>
    </citation>
    <scope>NUCLEOTIDE SEQUENCE [LARGE SCALE GENOMIC DNA]</scope>
</reference>
<feature type="signal peptide" evidence="3">
    <location>
        <begin position="1"/>
        <end position="20"/>
    </location>
</feature>
<evidence type="ECO:0000256" key="2">
    <source>
        <dbReference type="SAM" id="Phobius"/>
    </source>
</evidence>
<feature type="transmembrane region" description="Helical" evidence="2">
    <location>
        <begin position="336"/>
        <end position="361"/>
    </location>
</feature>
<evidence type="ECO:0008006" key="6">
    <source>
        <dbReference type="Google" id="ProtNLM"/>
    </source>
</evidence>
<keyword evidence="2" id="KW-0472">Membrane</keyword>
<proteinExistence type="predicted"/>
<keyword evidence="2" id="KW-0812">Transmembrane</keyword>
<keyword evidence="2" id="KW-1133">Transmembrane helix</keyword>
<evidence type="ECO:0000313" key="4">
    <source>
        <dbReference type="EMBL" id="CAL8088427.1"/>
    </source>
</evidence>
<dbReference type="PANTHER" id="PTHR11861">
    <property type="entry name" value="MELANOCYTE PROTEIN PMEL 17-RELATED"/>
    <property type="match status" value="1"/>
</dbReference>
<evidence type="ECO:0000256" key="3">
    <source>
        <dbReference type="SAM" id="SignalP"/>
    </source>
</evidence>
<dbReference type="PANTHER" id="PTHR11861:SF8">
    <property type="entry name" value="PKD DOMAIN-CONTAINING PROTEIN"/>
    <property type="match status" value="1"/>
</dbReference>
<sequence length="421" mass="47477">MKDKTIFCLVVVSLAGVCRGATPYAVFSPHQYAVLDSNLTFTAKIINPNHDKYTIFWSETRWTGNPRYYAADLTKSNEFQSDWTLNYPTTDFQAGNYTVSASIDYQWGPFPVEFATKLLSFTLSENMTGRISVNQISKRKSKTPYLVSSKNETEIRIEVDNPSFLDNATVSWSWFNGTASIANTTSPVLRYNFTEPKIYPITATVEAEFVNSIKPNATVFKYGNFSANITAKVPIMSVNISGDTWYRNDGRLLKVKITCDGSGPYRYCLTLQEGAYNITGNETCRSAEGTNDCEIPFAWLLGEGIHTLIIIIENDLSRYINQTAIHVYKVARVTPLSLILVPISCSLIALVLIIFGIGYFWENRKRFAVEVADFDFGQHDELPYMTFMERLKDAMSSSSVDRQRLIPPPDDEPVMSSRRSS</sequence>
<evidence type="ECO:0000313" key="5">
    <source>
        <dbReference type="Proteomes" id="UP001642540"/>
    </source>
</evidence>
<evidence type="ECO:0000256" key="1">
    <source>
        <dbReference type="SAM" id="MobiDB-lite"/>
    </source>
</evidence>
<name>A0ABP1Q431_9HEXA</name>
<feature type="region of interest" description="Disordered" evidence="1">
    <location>
        <begin position="398"/>
        <end position="421"/>
    </location>
</feature>
<protein>
    <recommendedName>
        <fullName evidence="6">Transmembrane protein</fullName>
    </recommendedName>
</protein>